<evidence type="ECO:0000256" key="1">
    <source>
        <dbReference type="ARBA" id="ARBA00009108"/>
    </source>
</evidence>
<dbReference type="AlphaFoldDB" id="A0A6N9YTJ2"/>
<evidence type="ECO:0000313" key="5">
    <source>
        <dbReference type="Proteomes" id="UP000469185"/>
    </source>
</evidence>
<keyword evidence="5" id="KW-1185">Reference proteome</keyword>
<comment type="caution">
    <text evidence="4">The sequence shown here is derived from an EMBL/GenBank/DDBJ whole genome shotgun (WGS) entry which is preliminary data.</text>
</comment>
<reference evidence="4 5" key="1">
    <citation type="submission" date="2020-02" db="EMBL/GenBank/DDBJ databases">
        <authorList>
            <person name="Li X.-J."/>
            <person name="Feng X.-M."/>
        </authorList>
    </citation>
    <scope>NUCLEOTIDE SEQUENCE [LARGE SCALE GENOMIC DNA]</scope>
    <source>
        <strain evidence="4 5">CGMCC 4.7225</strain>
    </source>
</reference>
<dbReference type="InterPro" id="IPR010273">
    <property type="entry name" value="DUF881"/>
</dbReference>
<evidence type="ECO:0000313" key="4">
    <source>
        <dbReference type="EMBL" id="NED98373.1"/>
    </source>
</evidence>
<keyword evidence="3" id="KW-0812">Transmembrane</keyword>
<gene>
    <name evidence="4" type="ORF">G1H11_24030</name>
</gene>
<keyword evidence="3" id="KW-0472">Membrane</keyword>
<dbReference type="RefSeq" id="WP_163821156.1">
    <property type="nucleotide sequence ID" value="NZ_JAAGOB010000019.1"/>
</dbReference>
<protein>
    <submittedName>
        <fullName evidence="4">DUF881 domain-containing protein</fullName>
    </submittedName>
</protein>
<dbReference type="EMBL" id="JAAGOB010000019">
    <property type="protein sequence ID" value="NED98373.1"/>
    <property type="molecule type" value="Genomic_DNA"/>
</dbReference>
<dbReference type="Proteomes" id="UP000469185">
    <property type="component" value="Unassembled WGS sequence"/>
</dbReference>
<sequence length="280" mass="29407">MATRPRDASMSLLNNVFAQPMDPGYAQAAAKRAESGQTTPLGQKKGLSVALIAGMLGLGLLLSAAILQAQGSAGVVSAERAGLIERIRAQESTTERLQETLADLQSSISELEDSRLQSSGAGQRVREELQLLQGSAGTSAVAGPGVSVVLDNAERPEEAERPDMARVLDLDLQQVVNGLWAAGAEAISVNGQRVSALSAIRMANDVILVNSRPLSPPYYVQAIGDSRTLPNHFSDGPGGEFLRSASAQWGIRYSVRAEESIELPATSVNLLYANNAGEAS</sequence>
<evidence type="ECO:0000256" key="2">
    <source>
        <dbReference type="SAM" id="Coils"/>
    </source>
</evidence>
<name>A0A6N9YTJ2_9ACTN</name>
<dbReference type="Gene3D" id="3.30.70.1880">
    <property type="entry name" value="Protein of unknown function DUF881"/>
    <property type="match status" value="1"/>
</dbReference>
<keyword evidence="3" id="KW-1133">Transmembrane helix</keyword>
<dbReference type="Pfam" id="PF05949">
    <property type="entry name" value="DUF881"/>
    <property type="match status" value="1"/>
</dbReference>
<keyword evidence="2" id="KW-0175">Coiled coil</keyword>
<dbReference type="PANTHER" id="PTHR37313">
    <property type="entry name" value="UPF0749 PROTEIN RV1825"/>
    <property type="match status" value="1"/>
</dbReference>
<comment type="similarity">
    <text evidence="1">Belongs to the UPF0749 family.</text>
</comment>
<proteinExistence type="inferred from homology"/>
<feature type="transmembrane region" description="Helical" evidence="3">
    <location>
        <begin position="47"/>
        <end position="67"/>
    </location>
</feature>
<evidence type="ECO:0000256" key="3">
    <source>
        <dbReference type="SAM" id="Phobius"/>
    </source>
</evidence>
<organism evidence="4 5">
    <name type="scientific">Phytoactinopolyspora alkaliphila</name>
    <dbReference type="NCBI Taxonomy" id="1783498"/>
    <lineage>
        <taxon>Bacteria</taxon>
        <taxon>Bacillati</taxon>
        <taxon>Actinomycetota</taxon>
        <taxon>Actinomycetes</taxon>
        <taxon>Jiangellales</taxon>
        <taxon>Jiangellaceae</taxon>
        <taxon>Phytoactinopolyspora</taxon>
    </lineage>
</organism>
<dbReference type="PANTHER" id="PTHR37313:SF1">
    <property type="entry name" value="UPF0749 PROTEIN RV1823"/>
    <property type="match status" value="1"/>
</dbReference>
<accession>A0A6N9YTJ2</accession>
<dbReference type="GO" id="GO:0005886">
    <property type="term" value="C:plasma membrane"/>
    <property type="evidence" value="ECO:0007669"/>
    <property type="project" value="TreeGrafter"/>
</dbReference>
<feature type="coiled-coil region" evidence="2">
    <location>
        <begin position="87"/>
        <end position="114"/>
    </location>
</feature>